<feature type="region of interest" description="Disordered" evidence="1">
    <location>
        <begin position="188"/>
        <end position="292"/>
    </location>
</feature>
<dbReference type="EMBL" id="JAWDJX010000001">
    <property type="protein sequence ID" value="KAK3059194.1"/>
    <property type="molecule type" value="Genomic_DNA"/>
</dbReference>
<evidence type="ECO:0000256" key="1">
    <source>
        <dbReference type="SAM" id="MobiDB-lite"/>
    </source>
</evidence>
<feature type="region of interest" description="Disordered" evidence="1">
    <location>
        <begin position="396"/>
        <end position="506"/>
    </location>
</feature>
<proteinExistence type="predicted"/>
<feature type="compositionally biased region" description="Basic and acidic residues" evidence="1">
    <location>
        <begin position="146"/>
        <end position="162"/>
    </location>
</feature>
<name>A0AAJ0GK88_9PEZI</name>
<gene>
    <name evidence="2" type="ORF">LTR09_000760</name>
</gene>
<reference evidence="2" key="1">
    <citation type="submission" date="2023-04" db="EMBL/GenBank/DDBJ databases">
        <title>Black Yeasts Isolated from many extreme environments.</title>
        <authorList>
            <person name="Coleine C."/>
            <person name="Stajich J.E."/>
            <person name="Selbmann L."/>
        </authorList>
    </citation>
    <scope>NUCLEOTIDE SEQUENCE</scope>
    <source>
        <strain evidence="2">CCFEE 5312</strain>
    </source>
</reference>
<evidence type="ECO:0000313" key="2">
    <source>
        <dbReference type="EMBL" id="KAK3059194.1"/>
    </source>
</evidence>
<feature type="compositionally biased region" description="Basic and acidic residues" evidence="1">
    <location>
        <begin position="222"/>
        <end position="232"/>
    </location>
</feature>
<protein>
    <submittedName>
        <fullName evidence="2">Uncharacterized protein</fullName>
    </submittedName>
</protein>
<feature type="region of interest" description="Disordered" evidence="1">
    <location>
        <begin position="1"/>
        <end position="163"/>
    </location>
</feature>
<sequence>MAHKKLATFSGTMDPIDERTTNSKATASASRAGIATPLQASANTNPKTLAPRNFSATAFSKAVAPPRNSTNATYVSPKAPFNAEPPLRLQSPAFPKTTTPLEAPAQALRRVSLGTTNGGRNGKDSLNLSFPTWNSTPLRKQSKIGFGEKREGGKMADGEGKGGKAAHKLFITSKPPSKLPNQMFAPQRAAAKIALDTTNGKGDDHDDDPDDLNLDDPFYLTRGHESPQKARESFTMSGSKDDGVDRRAERRHVLNRKTPTPEGPPDLATAATDEAKGGDASTALGNKLGEAKMDANGKVQTWLQKLEEPTTNRISPTLVTPDLRKRKHFDVFGLAPSNGDAQDAPRAFKRTRTREASGGTVIGFGNDDPLPEISLATLAAEREANDRADEVLGLITQDDESEAESFKSALSTKPATQDEAGSQLAPAIENNAPSETAPKPVPGRKKGVAHKVPKKKVKFDESPDEVKEFYHQMPVSDVQAARAKKEKREEEGKAKWGKRVQTWETL</sequence>
<feature type="compositionally biased region" description="Polar residues" evidence="1">
    <location>
        <begin position="38"/>
        <end position="47"/>
    </location>
</feature>
<feature type="compositionally biased region" description="Basic residues" evidence="1">
    <location>
        <begin position="442"/>
        <end position="457"/>
    </location>
</feature>
<feature type="compositionally biased region" description="Polar residues" evidence="1">
    <location>
        <begin position="124"/>
        <end position="139"/>
    </location>
</feature>
<feature type="region of interest" description="Disordered" evidence="1">
    <location>
        <begin position="333"/>
        <end position="370"/>
    </location>
</feature>
<feature type="compositionally biased region" description="Acidic residues" evidence="1">
    <location>
        <begin position="205"/>
        <end position="214"/>
    </location>
</feature>
<accession>A0AAJ0GK88</accession>
<keyword evidence="3" id="KW-1185">Reference proteome</keyword>
<dbReference type="AlphaFoldDB" id="A0AAJ0GK88"/>
<feature type="compositionally biased region" description="Basic and acidic residues" evidence="1">
    <location>
        <begin position="239"/>
        <end position="252"/>
    </location>
</feature>
<dbReference type="Proteomes" id="UP001271007">
    <property type="component" value="Unassembled WGS sequence"/>
</dbReference>
<feature type="compositionally biased region" description="Basic and acidic residues" evidence="1">
    <location>
        <begin position="458"/>
        <end position="470"/>
    </location>
</feature>
<organism evidence="2 3">
    <name type="scientific">Extremus antarcticus</name>
    <dbReference type="NCBI Taxonomy" id="702011"/>
    <lineage>
        <taxon>Eukaryota</taxon>
        <taxon>Fungi</taxon>
        <taxon>Dikarya</taxon>
        <taxon>Ascomycota</taxon>
        <taxon>Pezizomycotina</taxon>
        <taxon>Dothideomycetes</taxon>
        <taxon>Dothideomycetidae</taxon>
        <taxon>Mycosphaerellales</taxon>
        <taxon>Extremaceae</taxon>
        <taxon>Extremus</taxon>
    </lineage>
</organism>
<evidence type="ECO:0000313" key="3">
    <source>
        <dbReference type="Proteomes" id="UP001271007"/>
    </source>
</evidence>
<comment type="caution">
    <text evidence="2">The sequence shown here is derived from an EMBL/GenBank/DDBJ whole genome shotgun (WGS) entry which is preliminary data.</text>
</comment>